<evidence type="ECO:0000313" key="7">
    <source>
        <dbReference type="EMBL" id="PWJ55264.1"/>
    </source>
</evidence>
<dbReference type="InterPro" id="IPR036737">
    <property type="entry name" value="OmpA-like_sf"/>
</dbReference>
<dbReference type="PANTHER" id="PTHR30329:SF21">
    <property type="entry name" value="LIPOPROTEIN YIAD-RELATED"/>
    <property type="match status" value="1"/>
</dbReference>
<comment type="caution">
    <text evidence="7">The sequence shown here is derived from an EMBL/GenBank/DDBJ whole genome shotgun (WGS) entry which is preliminary data.</text>
</comment>
<evidence type="ECO:0000256" key="5">
    <source>
        <dbReference type="SAM" id="MobiDB-lite"/>
    </source>
</evidence>
<evidence type="ECO:0000256" key="3">
    <source>
        <dbReference type="ARBA" id="ARBA00023237"/>
    </source>
</evidence>
<gene>
    <name evidence="7" type="ORF">CLV98_11433</name>
</gene>
<dbReference type="AlphaFoldDB" id="A0A316AEF3"/>
<evidence type="ECO:0000256" key="1">
    <source>
        <dbReference type="ARBA" id="ARBA00004442"/>
    </source>
</evidence>
<accession>A0A316AEF3</accession>
<dbReference type="Pfam" id="PF00691">
    <property type="entry name" value="OmpA"/>
    <property type="match status" value="1"/>
</dbReference>
<evidence type="ECO:0000313" key="8">
    <source>
        <dbReference type="Proteomes" id="UP000245880"/>
    </source>
</evidence>
<feature type="region of interest" description="Disordered" evidence="5">
    <location>
        <begin position="163"/>
        <end position="182"/>
    </location>
</feature>
<evidence type="ECO:0000259" key="6">
    <source>
        <dbReference type="PROSITE" id="PS51123"/>
    </source>
</evidence>
<dbReference type="PROSITE" id="PS51123">
    <property type="entry name" value="OMPA_2"/>
    <property type="match status" value="1"/>
</dbReference>
<keyword evidence="3" id="KW-0998">Cell outer membrane</keyword>
<keyword evidence="2 4" id="KW-0472">Membrane</keyword>
<dbReference type="OrthoDB" id="1490539at2"/>
<organism evidence="7 8">
    <name type="scientific">Dyadobacter jejuensis</name>
    <dbReference type="NCBI Taxonomy" id="1082580"/>
    <lineage>
        <taxon>Bacteria</taxon>
        <taxon>Pseudomonadati</taxon>
        <taxon>Bacteroidota</taxon>
        <taxon>Cytophagia</taxon>
        <taxon>Cytophagales</taxon>
        <taxon>Spirosomataceae</taxon>
        <taxon>Dyadobacter</taxon>
    </lineage>
</organism>
<feature type="region of interest" description="Disordered" evidence="5">
    <location>
        <begin position="371"/>
        <end position="402"/>
    </location>
</feature>
<dbReference type="PRINTS" id="PR01021">
    <property type="entry name" value="OMPADOMAIN"/>
</dbReference>
<reference evidence="7 8" key="1">
    <citation type="submission" date="2018-03" db="EMBL/GenBank/DDBJ databases">
        <title>Genomic Encyclopedia of Archaeal and Bacterial Type Strains, Phase II (KMG-II): from individual species to whole genera.</title>
        <authorList>
            <person name="Goeker M."/>
        </authorList>
    </citation>
    <scope>NUCLEOTIDE SEQUENCE [LARGE SCALE GENOMIC DNA]</scope>
    <source>
        <strain evidence="7 8">DSM 100346</strain>
    </source>
</reference>
<feature type="domain" description="OmpA-like" evidence="6">
    <location>
        <begin position="288"/>
        <end position="402"/>
    </location>
</feature>
<dbReference type="Gene3D" id="3.30.1330.60">
    <property type="entry name" value="OmpA-like domain"/>
    <property type="match status" value="1"/>
</dbReference>
<dbReference type="CDD" id="cd07185">
    <property type="entry name" value="OmpA_C-like"/>
    <property type="match status" value="1"/>
</dbReference>
<sequence>MKIYSIIYVIALSALAFTESWGQVTESPRVEERSVQDVTIKRVELTDRYTIVHLQYVDRQRSVQGMPIPGMQRNGATIWLDPETRLYKPGEINTKFKLIKAENIPTKSQRMPVKGGQVVDFVAYFERLSPGIEVFDFYEGRATNPNEQTWNFYGIHIKNPKNKPAEKPVKVAPKPAPQATEPQFIENPDEVAEEPVVQKPIFGQLQGTIYDALTKEPIPGVIQFSEAGDSLSVRTTSGAYRVGLDLTQAYTFRVGAKGYFGEAFTVSPADSSGGQQFTKDLFLRPIKVGESLAMSNIYFATGKYSLLPESTPGLERLVQLMEENHTMQIRIEGHTDNVGDFDKNLELSRQRAEAVKDYMVQKGIDASRIEAKGYGSTRPVAKDQSAEERSRNRRVELVITQE</sequence>
<comment type="subcellular location">
    <subcellularLocation>
        <location evidence="1">Cell outer membrane</location>
    </subcellularLocation>
</comment>
<dbReference type="GO" id="GO:0009279">
    <property type="term" value="C:cell outer membrane"/>
    <property type="evidence" value="ECO:0007669"/>
    <property type="project" value="UniProtKB-SubCell"/>
</dbReference>
<dbReference type="InterPro" id="IPR006665">
    <property type="entry name" value="OmpA-like"/>
</dbReference>
<keyword evidence="8" id="KW-1185">Reference proteome</keyword>
<proteinExistence type="predicted"/>
<dbReference type="InterPro" id="IPR050330">
    <property type="entry name" value="Bact_OuterMem_StrucFunc"/>
</dbReference>
<name>A0A316AEF3_9BACT</name>
<protein>
    <submittedName>
        <fullName evidence="7">Outer membrane protein OmpA-like peptidoglycan-associated protein</fullName>
    </submittedName>
</protein>
<dbReference type="SUPFAM" id="SSF103088">
    <property type="entry name" value="OmpA-like"/>
    <property type="match status" value="1"/>
</dbReference>
<evidence type="ECO:0000256" key="2">
    <source>
        <dbReference type="ARBA" id="ARBA00023136"/>
    </source>
</evidence>
<dbReference type="PANTHER" id="PTHR30329">
    <property type="entry name" value="STATOR ELEMENT OF FLAGELLAR MOTOR COMPLEX"/>
    <property type="match status" value="1"/>
</dbReference>
<dbReference type="InterPro" id="IPR006664">
    <property type="entry name" value="OMP_bac"/>
</dbReference>
<dbReference type="Proteomes" id="UP000245880">
    <property type="component" value="Unassembled WGS sequence"/>
</dbReference>
<feature type="compositionally biased region" description="Basic and acidic residues" evidence="5">
    <location>
        <begin position="380"/>
        <end position="396"/>
    </location>
</feature>
<dbReference type="RefSeq" id="WP_109677196.1">
    <property type="nucleotide sequence ID" value="NZ_QGDT01000014.1"/>
</dbReference>
<evidence type="ECO:0000256" key="4">
    <source>
        <dbReference type="PROSITE-ProRule" id="PRU00473"/>
    </source>
</evidence>
<dbReference type="EMBL" id="QGDT01000014">
    <property type="protein sequence ID" value="PWJ55264.1"/>
    <property type="molecule type" value="Genomic_DNA"/>
</dbReference>